<dbReference type="PANTHER" id="PTHR33217">
    <property type="entry name" value="TRANSPOSASE FOR INSERTION SEQUENCE ELEMENT IS1081"/>
    <property type="match status" value="1"/>
</dbReference>
<dbReference type="Pfam" id="PF00872">
    <property type="entry name" value="Transposase_mut"/>
    <property type="match status" value="1"/>
</dbReference>
<dbReference type="AlphaFoldDB" id="A0A554X7Q9"/>
<keyword evidence="3 6" id="KW-0815">Transposition</keyword>
<dbReference type="GO" id="GO:0004803">
    <property type="term" value="F:transposase activity"/>
    <property type="evidence" value="ECO:0007669"/>
    <property type="project" value="UniProtKB-UniRule"/>
</dbReference>
<evidence type="ECO:0000313" key="8">
    <source>
        <dbReference type="Proteomes" id="UP000318542"/>
    </source>
</evidence>
<keyword evidence="8" id="KW-1185">Reference proteome</keyword>
<evidence type="ECO:0000256" key="6">
    <source>
        <dbReference type="RuleBase" id="RU365089"/>
    </source>
</evidence>
<organism evidence="7 8">
    <name type="scientific">Tepidimonas thermarum</name>
    <dbReference type="NCBI Taxonomy" id="335431"/>
    <lineage>
        <taxon>Bacteria</taxon>
        <taxon>Pseudomonadati</taxon>
        <taxon>Pseudomonadota</taxon>
        <taxon>Betaproteobacteria</taxon>
        <taxon>Burkholderiales</taxon>
        <taxon>Tepidimonas</taxon>
    </lineage>
</organism>
<comment type="function">
    <text evidence="1 6">Required for the transposition of the insertion element.</text>
</comment>
<evidence type="ECO:0000256" key="2">
    <source>
        <dbReference type="ARBA" id="ARBA00010961"/>
    </source>
</evidence>
<keyword evidence="5 6" id="KW-0233">DNA recombination</keyword>
<keyword evidence="6" id="KW-0814">Transposable element</keyword>
<evidence type="ECO:0000256" key="1">
    <source>
        <dbReference type="ARBA" id="ARBA00002190"/>
    </source>
</evidence>
<keyword evidence="4 6" id="KW-0238">DNA-binding</keyword>
<reference evidence="7 8" key="1">
    <citation type="submission" date="2019-07" db="EMBL/GenBank/DDBJ databases">
        <title>Tepidimonas thermarum AA-1 draft genome.</title>
        <authorList>
            <person name="Da Costa M.S."/>
            <person name="Froufe H.J.C."/>
            <person name="Egas C."/>
            <person name="Albuquerque L."/>
        </authorList>
    </citation>
    <scope>NUCLEOTIDE SEQUENCE [LARGE SCALE GENOMIC DNA]</scope>
    <source>
        <strain evidence="7 8">AA-1</strain>
    </source>
</reference>
<gene>
    <name evidence="7" type="ORF">Tther_00369</name>
</gene>
<dbReference type="InterPro" id="IPR001207">
    <property type="entry name" value="Transposase_mutator"/>
</dbReference>
<accession>A0A554X7Q9</accession>
<dbReference type="GO" id="GO:0006313">
    <property type="term" value="P:DNA transposition"/>
    <property type="evidence" value="ECO:0007669"/>
    <property type="project" value="UniProtKB-UniRule"/>
</dbReference>
<dbReference type="PANTHER" id="PTHR33217:SF7">
    <property type="entry name" value="TRANSPOSASE FOR INSERTION SEQUENCE ELEMENT IS1081"/>
    <property type="match status" value="1"/>
</dbReference>
<evidence type="ECO:0000256" key="3">
    <source>
        <dbReference type="ARBA" id="ARBA00022578"/>
    </source>
</evidence>
<dbReference type="EMBL" id="VJOL01000003">
    <property type="protein sequence ID" value="TSE31857.1"/>
    <property type="molecule type" value="Genomic_DNA"/>
</dbReference>
<name>A0A554X7Q9_9BURK</name>
<comment type="caution">
    <text evidence="7">The sequence shown here is derived from an EMBL/GenBank/DDBJ whole genome shotgun (WGS) entry which is preliminary data.</text>
</comment>
<dbReference type="Proteomes" id="UP000318542">
    <property type="component" value="Unassembled WGS sequence"/>
</dbReference>
<evidence type="ECO:0000313" key="7">
    <source>
        <dbReference type="EMBL" id="TSE31857.1"/>
    </source>
</evidence>
<proteinExistence type="inferred from homology"/>
<protein>
    <recommendedName>
        <fullName evidence="6">Mutator family transposase</fullName>
    </recommendedName>
</protein>
<dbReference type="GO" id="GO:0003677">
    <property type="term" value="F:DNA binding"/>
    <property type="evidence" value="ECO:0007669"/>
    <property type="project" value="UniProtKB-UniRule"/>
</dbReference>
<comment type="similarity">
    <text evidence="2 6">Belongs to the transposase mutator family.</text>
</comment>
<evidence type="ECO:0000256" key="5">
    <source>
        <dbReference type="ARBA" id="ARBA00023172"/>
    </source>
</evidence>
<sequence length="111" mass="12865">MRAVFNAPDRAEAERLFKAALESWRKEHPKLAAWAEEAVPESLTVFDFPAAHRIRLRTTNGLERINRELRRRTRVASIFPNPDSCLRLVSAMLAELDDEWLTGKVYLNFNL</sequence>
<evidence type="ECO:0000256" key="4">
    <source>
        <dbReference type="ARBA" id="ARBA00023125"/>
    </source>
</evidence>